<reference evidence="2 3" key="1">
    <citation type="journal article" date="2019" name="Int. J. Syst. Evol. Microbiol.">
        <title>Photorhabdus khanii subsp. guanajuatensis subsp. nov., isolated from Heterorhabditis atacamensis, and Photorhabdus luminescens subsp. mexicana subsp. nov., isolated from Heterorhabditis mexicana entomopathogenic nematodes.</title>
        <authorList>
            <person name="Machado R.A.R."/>
            <person name="Bruno P."/>
            <person name="Arce C.C.M."/>
            <person name="Liechti N."/>
            <person name="Kohler A."/>
            <person name="Bernal J."/>
            <person name="Bruggmann R."/>
            <person name="Turlings T.C.J."/>
        </authorList>
    </citation>
    <scope>NUCLEOTIDE SEQUENCE [LARGE SCALE GENOMIC DNA]</scope>
    <source>
        <strain evidence="2 3">MEX47-22</strain>
    </source>
</reference>
<sequence>SGQDDVVIGTPSAGRSRQEVEPLIGFFVNTLALRMDLSGELTVAELLARVRQTALAAQEHQDLPFEQVVEIVQPPRRLAHTPLFQVVFAWQNNESTDWKLPKLAVSPVDQVVDVVKFDLELGLSEEEGRIVGALNYATALFDPSTVERQVEYLRAVLQAMVTNSQQPVGEIDILS</sequence>
<name>A0A4R4IJH6_PHOLU</name>
<dbReference type="GO" id="GO:0003824">
    <property type="term" value="F:catalytic activity"/>
    <property type="evidence" value="ECO:0007669"/>
    <property type="project" value="InterPro"/>
</dbReference>
<dbReference type="InterPro" id="IPR001242">
    <property type="entry name" value="Condensation_dom"/>
</dbReference>
<comment type="caution">
    <text evidence="2">The sequence shown here is derived from an EMBL/GenBank/DDBJ whole genome shotgun (WGS) entry which is preliminary data.</text>
</comment>
<protein>
    <recommendedName>
        <fullName evidence="1">Condensation domain-containing protein</fullName>
    </recommendedName>
</protein>
<gene>
    <name evidence="2" type="ORF">C5468_25970</name>
</gene>
<accession>A0A4R4IJH6</accession>
<feature type="non-terminal residue" evidence="2">
    <location>
        <position position="175"/>
    </location>
</feature>
<dbReference type="Proteomes" id="UP000295550">
    <property type="component" value="Unassembled WGS sequence"/>
</dbReference>
<feature type="domain" description="Condensation" evidence="1">
    <location>
        <begin position="1"/>
        <end position="175"/>
    </location>
</feature>
<organism evidence="2 3">
    <name type="scientific">Photorhabdus luminescens subsp. mexicana</name>
    <dbReference type="NCBI Taxonomy" id="2100167"/>
    <lineage>
        <taxon>Bacteria</taxon>
        <taxon>Pseudomonadati</taxon>
        <taxon>Pseudomonadota</taxon>
        <taxon>Gammaproteobacteria</taxon>
        <taxon>Enterobacterales</taxon>
        <taxon>Morganellaceae</taxon>
        <taxon>Photorhabdus</taxon>
    </lineage>
</organism>
<feature type="non-terminal residue" evidence="2">
    <location>
        <position position="1"/>
    </location>
</feature>
<evidence type="ECO:0000313" key="3">
    <source>
        <dbReference type="Proteomes" id="UP000295550"/>
    </source>
</evidence>
<dbReference type="SUPFAM" id="SSF52777">
    <property type="entry name" value="CoA-dependent acyltransferases"/>
    <property type="match status" value="1"/>
</dbReference>
<dbReference type="PANTHER" id="PTHR45398">
    <property type="match status" value="1"/>
</dbReference>
<dbReference type="AlphaFoldDB" id="A0A4R4IJH6"/>
<dbReference type="PANTHER" id="PTHR45398:SF1">
    <property type="entry name" value="ENZYME, PUTATIVE (JCVI)-RELATED"/>
    <property type="match status" value="1"/>
</dbReference>
<dbReference type="RefSeq" id="WP_132349113.1">
    <property type="nucleotide sequence ID" value="NZ_CAWOLF010000138.1"/>
</dbReference>
<proteinExistence type="predicted"/>
<evidence type="ECO:0000259" key="1">
    <source>
        <dbReference type="Pfam" id="PF00668"/>
    </source>
</evidence>
<dbReference type="Pfam" id="PF00668">
    <property type="entry name" value="Condensation"/>
    <property type="match status" value="1"/>
</dbReference>
<evidence type="ECO:0000313" key="2">
    <source>
        <dbReference type="EMBL" id="TDB40412.1"/>
    </source>
</evidence>
<dbReference type="EMBL" id="PUJX01000138">
    <property type="protein sequence ID" value="TDB40412.1"/>
    <property type="molecule type" value="Genomic_DNA"/>
</dbReference>
<dbReference type="Gene3D" id="3.30.559.30">
    <property type="entry name" value="Nonribosomal peptide synthetase, condensation domain"/>
    <property type="match status" value="1"/>
</dbReference>